<dbReference type="SMART" id="SM00360">
    <property type="entry name" value="RRM"/>
    <property type="match status" value="1"/>
</dbReference>
<dbReference type="Proteomes" id="UP000024404">
    <property type="component" value="Unassembled WGS sequence"/>
</dbReference>
<dbReference type="InterPro" id="IPR000504">
    <property type="entry name" value="RRM_dom"/>
</dbReference>
<dbReference type="PANTHER" id="PTHR13030:SF8">
    <property type="entry name" value="ADP-RIBOSE PYROPHOSPHATASE, MITOCHONDRIAL"/>
    <property type="match status" value="1"/>
</dbReference>
<protein>
    <recommendedName>
        <fullName evidence="7">RRM domain-containing protein</fullName>
    </recommendedName>
</protein>
<evidence type="ECO:0000259" key="3">
    <source>
        <dbReference type="PROSITE" id="PS50102"/>
    </source>
</evidence>
<dbReference type="InterPro" id="IPR015797">
    <property type="entry name" value="NUDIX_hydrolase-like_dom_sf"/>
</dbReference>
<evidence type="ECO:0008006" key="7">
    <source>
        <dbReference type="Google" id="ProtNLM"/>
    </source>
</evidence>
<dbReference type="GO" id="GO:0003723">
    <property type="term" value="F:RNA binding"/>
    <property type="evidence" value="ECO:0007669"/>
    <property type="project" value="UniProtKB-UniRule"/>
</dbReference>
<keyword evidence="1 2" id="KW-0694">RNA-binding</keyword>
<dbReference type="InterPro" id="IPR035979">
    <property type="entry name" value="RBD_domain_sf"/>
</dbReference>
<dbReference type="CDD" id="cd12311">
    <property type="entry name" value="RRM_SRSF2_SRSF8"/>
    <property type="match status" value="1"/>
</dbReference>
<feature type="domain" description="Nudix hydrolase" evidence="4">
    <location>
        <begin position="130"/>
        <end position="272"/>
    </location>
</feature>
<dbReference type="EnsemblMetazoa" id="OVOC9744.1">
    <property type="protein sequence ID" value="OVOC9744.1"/>
    <property type="gene ID" value="WBGene00246553"/>
</dbReference>
<dbReference type="PROSITE" id="PS50102">
    <property type="entry name" value="RRM"/>
    <property type="match status" value="1"/>
</dbReference>
<evidence type="ECO:0000313" key="5">
    <source>
        <dbReference type="EnsemblMetazoa" id="OVOC9744.1"/>
    </source>
</evidence>
<dbReference type="FunFam" id="3.90.79.10:FF:000110">
    <property type="entry name" value="Putative nudix hydrolase 6"/>
    <property type="match status" value="1"/>
</dbReference>
<dbReference type="PROSITE" id="PS51462">
    <property type="entry name" value="NUDIX"/>
    <property type="match status" value="1"/>
</dbReference>
<dbReference type="SUPFAM" id="SSF54928">
    <property type="entry name" value="RNA-binding domain, RBD"/>
    <property type="match status" value="1"/>
</dbReference>
<dbReference type="SUPFAM" id="SSF55811">
    <property type="entry name" value="Nudix"/>
    <property type="match status" value="1"/>
</dbReference>
<evidence type="ECO:0000313" key="6">
    <source>
        <dbReference type="Proteomes" id="UP000024404"/>
    </source>
</evidence>
<dbReference type="InterPro" id="IPR000086">
    <property type="entry name" value="NUDIX_hydrolase_dom"/>
</dbReference>
<proteinExistence type="predicted"/>
<name>A0A8R1U114_ONCVO</name>
<dbReference type="InterPro" id="IPR003954">
    <property type="entry name" value="RRM_euk-type"/>
</dbReference>
<organism evidence="5 6">
    <name type="scientific">Onchocerca volvulus</name>
    <dbReference type="NCBI Taxonomy" id="6282"/>
    <lineage>
        <taxon>Eukaryota</taxon>
        <taxon>Metazoa</taxon>
        <taxon>Ecdysozoa</taxon>
        <taxon>Nematoda</taxon>
        <taxon>Chromadorea</taxon>
        <taxon>Rhabditida</taxon>
        <taxon>Spirurina</taxon>
        <taxon>Spiruromorpha</taxon>
        <taxon>Filarioidea</taxon>
        <taxon>Onchocercidae</taxon>
        <taxon>Onchocerca</taxon>
    </lineage>
</organism>
<keyword evidence="6" id="KW-1185">Reference proteome</keyword>
<evidence type="ECO:0000259" key="4">
    <source>
        <dbReference type="PROSITE" id="PS51462"/>
    </source>
</evidence>
<dbReference type="AlphaFoldDB" id="A0A8R1U114"/>
<dbReference type="Gene3D" id="3.90.79.10">
    <property type="entry name" value="Nucleoside Triphosphate Pyrophosphohydrolase"/>
    <property type="match status" value="1"/>
</dbReference>
<dbReference type="Pfam" id="PF00293">
    <property type="entry name" value="NUDIX"/>
    <property type="match status" value="1"/>
</dbReference>
<dbReference type="Pfam" id="PF25969">
    <property type="entry name" value="NUDT9_N"/>
    <property type="match status" value="1"/>
</dbReference>
<dbReference type="InterPro" id="IPR039989">
    <property type="entry name" value="NUDT9"/>
</dbReference>
<dbReference type="OMA" id="CKGVELY"/>
<dbReference type="InterPro" id="IPR012677">
    <property type="entry name" value="Nucleotide-bd_a/b_plait_sf"/>
</dbReference>
<dbReference type="Pfam" id="PF00076">
    <property type="entry name" value="RRM_1"/>
    <property type="match status" value="1"/>
</dbReference>
<reference evidence="6" key="1">
    <citation type="submission" date="2013-10" db="EMBL/GenBank/DDBJ databases">
        <title>Genome sequencing of Onchocerca volvulus.</title>
        <authorList>
            <person name="Cotton J."/>
            <person name="Tsai J."/>
            <person name="Stanley E."/>
            <person name="Tracey A."/>
            <person name="Holroyd N."/>
            <person name="Lustigman S."/>
            <person name="Berriman M."/>
        </authorList>
    </citation>
    <scope>NUCLEOTIDE SEQUENCE</scope>
</reference>
<accession>A0A8R1U114</accession>
<evidence type="ECO:0000256" key="2">
    <source>
        <dbReference type="PROSITE-ProRule" id="PRU00176"/>
    </source>
</evidence>
<sequence length="457" mass="52143">MLAVNVGFIRSVMNSISVANSKMHHKCRNIEKPYLRSDVYRVKVPDDKIKWEVVWLEYAPQDFTSLTAIDKPWADPNDFKNQKFKWNDVDGLISRRSYMGKYNLDKTGRPLNPVGRTGLRGRGVLGRWGPNHAADPIVSRIHHGQLQFVGIARRDSGEWAIPGGMVDAGEDIQETLKREFTEEALDGKKYPELDMLWCKGVELYRGYVDDPRNTDNAWIETVVVNFHDNDGYLNNVTLKAGDDAIKLRWITVSVGEKLYSSHEDFIKLLAQHHNCTDTELHYGSGNYYLYIGSFVASVAVVSVWSSLDVIVKCPEGLNKYQALSTMSRRPGPPSIDGLYSLKIDNISYQTAPQDLRRLFEKYGEIGDIHIPRDRYTKQSKGFGFVRFYSRRDAEYAMDRMDGRWVDGREIRVAMARYERPIDERSRNGGSGGYRSSRRRPWFAAAAVAAAANHRNTV</sequence>
<evidence type="ECO:0000256" key="1">
    <source>
        <dbReference type="ARBA" id="ARBA00022884"/>
    </source>
</evidence>
<dbReference type="Gene3D" id="3.30.70.330">
    <property type="match status" value="1"/>
</dbReference>
<dbReference type="GO" id="GO:0047631">
    <property type="term" value="F:ADP-ribose diphosphatase activity"/>
    <property type="evidence" value="ECO:0007669"/>
    <property type="project" value="InterPro"/>
</dbReference>
<dbReference type="CDD" id="cd03670">
    <property type="entry name" value="NUDIX_ADPRase_Nudt9"/>
    <property type="match status" value="1"/>
</dbReference>
<reference evidence="5" key="2">
    <citation type="submission" date="2022-06" db="UniProtKB">
        <authorList>
            <consortium name="EnsemblMetazoa"/>
        </authorList>
    </citation>
    <scope>IDENTIFICATION</scope>
</reference>
<dbReference type="PANTHER" id="PTHR13030">
    <property type="entry name" value="NUDIX HYDROLASE"/>
    <property type="match status" value="1"/>
</dbReference>
<dbReference type="SMART" id="SM00361">
    <property type="entry name" value="RRM_1"/>
    <property type="match status" value="1"/>
</dbReference>
<dbReference type="EMBL" id="CMVM020000291">
    <property type="status" value="NOT_ANNOTATED_CDS"/>
    <property type="molecule type" value="Genomic_DNA"/>
</dbReference>
<feature type="domain" description="RRM" evidence="3">
    <location>
        <begin position="339"/>
        <end position="417"/>
    </location>
</feature>